<feature type="transmembrane region" description="Helical" evidence="1">
    <location>
        <begin position="12"/>
        <end position="31"/>
    </location>
</feature>
<dbReference type="SUPFAM" id="SSF54523">
    <property type="entry name" value="Pili subunits"/>
    <property type="match status" value="1"/>
</dbReference>
<dbReference type="STRING" id="36844.SAMN04488501_105137"/>
<dbReference type="InterPro" id="IPR012902">
    <property type="entry name" value="N_methyl_site"/>
</dbReference>
<organism evidence="2 3">
    <name type="scientific">Clostridium homopropionicum DSM 5847</name>
    <dbReference type="NCBI Taxonomy" id="1121318"/>
    <lineage>
        <taxon>Bacteria</taxon>
        <taxon>Bacillati</taxon>
        <taxon>Bacillota</taxon>
        <taxon>Clostridia</taxon>
        <taxon>Eubacteriales</taxon>
        <taxon>Clostridiaceae</taxon>
        <taxon>Clostridium</taxon>
    </lineage>
</organism>
<dbReference type="Gene3D" id="3.30.700.10">
    <property type="entry name" value="Glycoprotein, Type 4 Pilin"/>
    <property type="match status" value="1"/>
</dbReference>
<accession>A0A0L6ZF60</accession>
<protein>
    <submittedName>
        <fullName evidence="2">Fimbrial protein</fullName>
    </submittedName>
</protein>
<dbReference type="PANTHER" id="PTHR30093">
    <property type="entry name" value="GENERAL SECRETION PATHWAY PROTEIN G"/>
    <property type="match status" value="1"/>
</dbReference>
<evidence type="ECO:0000313" key="2">
    <source>
        <dbReference type="EMBL" id="KOA21418.1"/>
    </source>
</evidence>
<keyword evidence="3" id="KW-1185">Reference proteome</keyword>
<dbReference type="Proteomes" id="UP000037043">
    <property type="component" value="Unassembled WGS sequence"/>
</dbReference>
<evidence type="ECO:0000313" key="3">
    <source>
        <dbReference type="Proteomes" id="UP000037043"/>
    </source>
</evidence>
<name>A0A0L6ZF60_9CLOT</name>
<dbReference type="NCBIfam" id="TIGR02532">
    <property type="entry name" value="IV_pilin_GFxxxE"/>
    <property type="match status" value="1"/>
</dbReference>
<dbReference type="EMBL" id="LHUR01000005">
    <property type="protein sequence ID" value="KOA21418.1"/>
    <property type="molecule type" value="Genomic_DNA"/>
</dbReference>
<dbReference type="PATRIC" id="fig|1121318.3.peg.88"/>
<sequence length="147" mass="14942">MIKNLKKKRGFTLIELIIVIAILGILAAIAIPKFSDVQSSARKKADISSAKTIADTAAMLIADEQIAPGTANVTAASGAAGAGTNISLADAGGSGKLIADALNSVPAPKVKGTAFVVTITSGGVVSVSVKDGTNYYDIYPAQHSDWQ</sequence>
<dbReference type="InterPro" id="IPR045584">
    <property type="entry name" value="Pilin-like"/>
</dbReference>
<dbReference type="Pfam" id="PF07963">
    <property type="entry name" value="N_methyl"/>
    <property type="match status" value="1"/>
</dbReference>
<gene>
    <name evidence="2" type="primary">fimA</name>
    <name evidence="2" type="ORF">CLHOM_00890</name>
</gene>
<dbReference type="AlphaFoldDB" id="A0A0L6ZF60"/>
<keyword evidence="1" id="KW-0472">Membrane</keyword>
<evidence type="ECO:0000256" key="1">
    <source>
        <dbReference type="SAM" id="Phobius"/>
    </source>
</evidence>
<proteinExistence type="predicted"/>
<keyword evidence="1" id="KW-0812">Transmembrane</keyword>
<keyword evidence="1" id="KW-1133">Transmembrane helix</keyword>
<reference evidence="3" key="1">
    <citation type="submission" date="2015-08" db="EMBL/GenBank/DDBJ databases">
        <title>Genome sequence of the strict anaerobe Clostridium homopropionicum LuHBu1 (DSM 5847T).</title>
        <authorList>
            <person name="Poehlein A."/>
            <person name="Beck M."/>
            <person name="Schiel-Bengelsdorf B."/>
            <person name="Bengelsdorf F.R."/>
            <person name="Daniel R."/>
            <person name="Duerre P."/>
        </authorList>
    </citation>
    <scope>NUCLEOTIDE SEQUENCE [LARGE SCALE GENOMIC DNA]</scope>
    <source>
        <strain evidence="3">DSM 5847</strain>
    </source>
</reference>
<dbReference type="PROSITE" id="PS00409">
    <property type="entry name" value="PROKAR_NTER_METHYL"/>
    <property type="match status" value="1"/>
</dbReference>
<comment type="caution">
    <text evidence="2">The sequence shown here is derived from an EMBL/GenBank/DDBJ whole genome shotgun (WGS) entry which is preliminary data.</text>
</comment>
<dbReference type="RefSeq" id="WP_052219701.1">
    <property type="nucleotide sequence ID" value="NZ_LHUR01000005.1"/>
</dbReference>